<name>A0A6L2MWZ6_TANCI</name>
<evidence type="ECO:0000313" key="3">
    <source>
        <dbReference type="EMBL" id="GEU77322.1"/>
    </source>
</evidence>
<feature type="compositionally biased region" description="Polar residues" evidence="1">
    <location>
        <begin position="282"/>
        <end position="297"/>
    </location>
</feature>
<feature type="region of interest" description="Disordered" evidence="1">
    <location>
        <begin position="282"/>
        <end position="342"/>
    </location>
</feature>
<organism evidence="3">
    <name type="scientific">Tanacetum cinerariifolium</name>
    <name type="common">Dalmatian daisy</name>
    <name type="synonym">Chrysanthemum cinerariifolium</name>
    <dbReference type="NCBI Taxonomy" id="118510"/>
    <lineage>
        <taxon>Eukaryota</taxon>
        <taxon>Viridiplantae</taxon>
        <taxon>Streptophyta</taxon>
        <taxon>Embryophyta</taxon>
        <taxon>Tracheophyta</taxon>
        <taxon>Spermatophyta</taxon>
        <taxon>Magnoliopsida</taxon>
        <taxon>eudicotyledons</taxon>
        <taxon>Gunneridae</taxon>
        <taxon>Pentapetalae</taxon>
        <taxon>asterids</taxon>
        <taxon>campanulids</taxon>
        <taxon>Asterales</taxon>
        <taxon>Asteraceae</taxon>
        <taxon>Asteroideae</taxon>
        <taxon>Anthemideae</taxon>
        <taxon>Anthemidinae</taxon>
        <taxon>Tanacetum</taxon>
    </lineage>
</organism>
<dbReference type="Gene3D" id="2.40.70.10">
    <property type="entry name" value="Acid Proteases"/>
    <property type="match status" value="1"/>
</dbReference>
<feature type="region of interest" description="Disordered" evidence="1">
    <location>
        <begin position="752"/>
        <end position="795"/>
    </location>
</feature>
<dbReference type="CDD" id="cd00303">
    <property type="entry name" value="retropepsin_like"/>
    <property type="match status" value="1"/>
</dbReference>
<dbReference type="PANTHER" id="PTHR33067">
    <property type="entry name" value="RNA-DIRECTED DNA POLYMERASE-RELATED"/>
    <property type="match status" value="1"/>
</dbReference>
<dbReference type="EMBL" id="BKCJ010007450">
    <property type="protein sequence ID" value="GEU77322.1"/>
    <property type="molecule type" value="Genomic_DNA"/>
</dbReference>
<evidence type="ECO:0000256" key="1">
    <source>
        <dbReference type="SAM" id="MobiDB-lite"/>
    </source>
</evidence>
<dbReference type="Pfam" id="PF03732">
    <property type="entry name" value="Retrotrans_gag"/>
    <property type="match status" value="1"/>
</dbReference>
<accession>A0A6L2MWZ6</accession>
<dbReference type="PANTHER" id="PTHR33067:SF35">
    <property type="entry name" value="ASPARTIC PEPTIDASE DDI1-TYPE DOMAIN-CONTAINING PROTEIN"/>
    <property type="match status" value="1"/>
</dbReference>
<dbReference type="InterPro" id="IPR021109">
    <property type="entry name" value="Peptidase_aspartic_dom_sf"/>
</dbReference>
<dbReference type="AlphaFoldDB" id="A0A6L2MWZ6"/>
<feature type="compositionally biased region" description="Low complexity" evidence="1">
    <location>
        <begin position="298"/>
        <end position="321"/>
    </location>
</feature>
<feature type="compositionally biased region" description="Polar residues" evidence="1">
    <location>
        <begin position="753"/>
        <end position="786"/>
    </location>
</feature>
<evidence type="ECO:0000259" key="2">
    <source>
        <dbReference type="Pfam" id="PF03732"/>
    </source>
</evidence>
<feature type="compositionally biased region" description="Polar residues" evidence="1">
    <location>
        <begin position="322"/>
        <end position="342"/>
    </location>
</feature>
<reference evidence="3" key="1">
    <citation type="journal article" date="2019" name="Sci. Rep.">
        <title>Draft genome of Tanacetum cinerariifolium, the natural source of mosquito coil.</title>
        <authorList>
            <person name="Yamashiro T."/>
            <person name="Shiraishi A."/>
            <person name="Satake H."/>
            <person name="Nakayama K."/>
        </authorList>
    </citation>
    <scope>NUCLEOTIDE SEQUENCE</scope>
</reference>
<dbReference type="InterPro" id="IPR005162">
    <property type="entry name" value="Retrotrans_gag_dom"/>
</dbReference>
<protein>
    <recommendedName>
        <fullName evidence="2">Retrotransposon gag domain-containing protein</fullName>
    </recommendedName>
</protein>
<gene>
    <name evidence="3" type="ORF">Tci_049300</name>
</gene>
<comment type="caution">
    <text evidence="3">The sequence shown here is derived from an EMBL/GenBank/DDBJ whole genome shotgun (WGS) entry which is preliminary data.</text>
</comment>
<feature type="region of interest" description="Disordered" evidence="1">
    <location>
        <begin position="905"/>
        <end position="928"/>
    </location>
</feature>
<proteinExistence type="predicted"/>
<feature type="domain" description="Retrotransposon gag" evidence="2">
    <location>
        <begin position="73"/>
        <end position="166"/>
    </location>
</feature>
<sequence length="994" mass="113510">DALDSAAGGNFLDKIPRECLSIIKSKSKVRYSRSRVTDFTGRQDPHNHLRFFNKVTSTFRHPEVPNTTTKLLLFPFSLEGEARIWLGKEPSRSILTWEDLVSKFINQFFPPSKTTYLRNEITNFLQKPNETFNEAWERFKHLLRQYPHHGFSELHQLDTFYYALNPNDQDALDFAGKGNFLDKIPRECLSIIESKSKVRYSRSRVTDVRANANAPLPSSSHSNSFDLQQIVASLEDKLDICMNRFEKSLNDMKNSFITPTAPLKAVEETAAIGNFIQNRNQNVSNQMRPPGFNQPTHQNNNRNRFQGNNFNQNQNRQPNQGAVYQNRPQQNPNFQAPSQQNTVTQSKFEAYTTANDANINNLHLKIDAFQKKFEQKQDDFQNQMRTFMQNLYNNKPSSSSSLPSNTIPNPKGEAKAITTRSGMSYKKEKLREKDNILAAKFMEIFRDLHFELSFADALVHMPKFAPMFKKLLNNKDKLNELTKTPLNENCSAVVLKKLPEKLGDPGRFLIPCDFSEFDNCLALADLGASINLMPLSIWKKLRLPTLNDTKMVLELVDRTISKPTGVAENVFVKVGKFYFLADSVVLDFVADPRVPLILGRPFLSTAHAIIKVYEREIIIRQNQQSLTIQCSDISSVKKVEQINKIDFINAGGIDFESEEIEDFLNDDSIPFGVEDSPFNMNEDILFLESLLSDNPIPPNPINLNQTKLPIEETNHSLNMGYEHFNTNLLTKDVAESSTKNLIPIPNECMVVSKNGSQSTEPINDNSLDSTIISNPLSDVESNSDESTSNHDTEKSDYLDEFYGPFIPIHILEEERIRREHADYINRMEMLFTINPHPHNSMNNNTNVESFSSFSILNQESEPRQEEIDVVSIKNDVLPPSDDDSDEEVDVVGDLRVDNVIQNSEHEYSDSEDSDFDNPLLPLPPPEPPDKEFDFEKEIPVVRNVIVKFECIDARVKFNVFNDENDVFMFIMIAKKFSLLSAESEDMIFDPGISE</sequence>
<feature type="compositionally biased region" description="Low complexity" evidence="1">
    <location>
        <begin position="394"/>
        <end position="410"/>
    </location>
</feature>
<feature type="non-terminal residue" evidence="3">
    <location>
        <position position="1"/>
    </location>
</feature>
<feature type="region of interest" description="Disordered" evidence="1">
    <location>
        <begin position="394"/>
        <end position="414"/>
    </location>
</feature>